<gene>
    <name evidence="2" type="ORF">KC19_8G061500</name>
</gene>
<evidence type="ECO:0000313" key="2">
    <source>
        <dbReference type="EMBL" id="KAG0563817.1"/>
    </source>
</evidence>
<dbReference type="AlphaFoldDB" id="A0A8T0GZ45"/>
<organism evidence="2 3">
    <name type="scientific">Ceratodon purpureus</name>
    <name type="common">Fire moss</name>
    <name type="synonym">Dicranum purpureum</name>
    <dbReference type="NCBI Taxonomy" id="3225"/>
    <lineage>
        <taxon>Eukaryota</taxon>
        <taxon>Viridiplantae</taxon>
        <taxon>Streptophyta</taxon>
        <taxon>Embryophyta</taxon>
        <taxon>Bryophyta</taxon>
        <taxon>Bryophytina</taxon>
        <taxon>Bryopsida</taxon>
        <taxon>Dicranidae</taxon>
        <taxon>Pseudoditrichales</taxon>
        <taxon>Ditrichaceae</taxon>
        <taxon>Ceratodon</taxon>
    </lineage>
</organism>
<accession>A0A8T0GZ45</accession>
<keyword evidence="1" id="KW-0812">Transmembrane</keyword>
<feature type="transmembrane region" description="Helical" evidence="1">
    <location>
        <begin position="55"/>
        <end position="88"/>
    </location>
</feature>
<keyword evidence="1" id="KW-1133">Transmembrane helix</keyword>
<keyword evidence="3" id="KW-1185">Reference proteome</keyword>
<proteinExistence type="predicted"/>
<comment type="caution">
    <text evidence="2">The sequence shown here is derived from an EMBL/GenBank/DDBJ whole genome shotgun (WGS) entry which is preliminary data.</text>
</comment>
<dbReference type="Proteomes" id="UP000822688">
    <property type="component" value="Chromosome 8"/>
</dbReference>
<sequence length="131" mass="15209">MDAPTFYLPLWLGNHSRALRNVMRKIISEDHVNTLGPTLGSLVLVKQWQNQETVFFLNIFIFVYLFVSFFSLFCSSLVFFFLLVILTLDQGHLSTNVMWIPCIHSHFLNKKSLLTPLIKGLLHDDMIKHSQ</sequence>
<dbReference type="EMBL" id="CM026429">
    <property type="protein sequence ID" value="KAG0563817.1"/>
    <property type="molecule type" value="Genomic_DNA"/>
</dbReference>
<evidence type="ECO:0000313" key="3">
    <source>
        <dbReference type="Proteomes" id="UP000822688"/>
    </source>
</evidence>
<protein>
    <submittedName>
        <fullName evidence="2">Uncharacterized protein</fullName>
    </submittedName>
</protein>
<reference evidence="2" key="1">
    <citation type="submission" date="2020-06" db="EMBL/GenBank/DDBJ databases">
        <title>WGS assembly of Ceratodon purpureus strain R40.</title>
        <authorList>
            <person name="Carey S.B."/>
            <person name="Jenkins J."/>
            <person name="Shu S."/>
            <person name="Lovell J.T."/>
            <person name="Sreedasyam A."/>
            <person name="Maumus F."/>
            <person name="Tiley G.P."/>
            <person name="Fernandez-Pozo N."/>
            <person name="Barry K."/>
            <person name="Chen C."/>
            <person name="Wang M."/>
            <person name="Lipzen A."/>
            <person name="Daum C."/>
            <person name="Saski C.A."/>
            <person name="Payton A.C."/>
            <person name="Mcbreen J.C."/>
            <person name="Conrad R.E."/>
            <person name="Kollar L.M."/>
            <person name="Olsson S."/>
            <person name="Huttunen S."/>
            <person name="Landis J.B."/>
            <person name="Wickett N.J."/>
            <person name="Johnson M.G."/>
            <person name="Rensing S.A."/>
            <person name="Grimwood J."/>
            <person name="Schmutz J."/>
            <person name="Mcdaniel S.F."/>
        </authorList>
    </citation>
    <scope>NUCLEOTIDE SEQUENCE</scope>
    <source>
        <strain evidence="2">R40</strain>
    </source>
</reference>
<name>A0A8T0GZ45_CERPU</name>
<evidence type="ECO:0000256" key="1">
    <source>
        <dbReference type="SAM" id="Phobius"/>
    </source>
</evidence>
<keyword evidence="1" id="KW-0472">Membrane</keyword>